<sequence length="470" mass="50527">MFGFGMRPEGLVIGNKRVHYAWVIVGVATVMWMTSSSMRFAVAILVPELEELFGWSLTVITAGFTVQWLMSAALSPICGWLGDRYGVRRVMWGGGLLFMLGMVMTGIMTSWWEFYLYFGLVLAAGMAAFQVTLVSGVTLWFRKNLGLAMGILQALQGLGTGLAILMVYLLYERYGLQVTFWVPGIAGGFILLTLTKWFYNEPADRGITQWGAPDDEPVRRLQNNAIAKLRTGVFLKQVQKTSAFWNLATIHGLGCAGHNIILILLVAIAIDDGISSGVAAMVYLSLTVVSTATRFATPVIADIVGSKVVMGICFALQTFPILILFVAGDSVSLYFLFAVLFGIGMGGEMTAFPVINRQYYADAPTATAYGWQMMGAGLGMALGPVSAGFLRDFTGSYVSSLWLSFGLSVFAVVAILFLPSTKRLQLPNWEEALPPEARTGIAAATIAQPQSTAPSAQPAGATGDGDGDGD</sequence>
<feature type="transmembrane region" description="Helical" evidence="3">
    <location>
        <begin position="308"/>
        <end position="327"/>
    </location>
</feature>
<keyword evidence="6" id="KW-1185">Reference proteome</keyword>
<feature type="transmembrane region" description="Helical" evidence="3">
    <location>
        <begin position="333"/>
        <end position="356"/>
    </location>
</feature>
<feature type="transmembrane region" description="Helical" evidence="3">
    <location>
        <begin position="20"/>
        <end position="46"/>
    </location>
</feature>
<dbReference type="InterPro" id="IPR036259">
    <property type="entry name" value="MFS_trans_sf"/>
</dbReference>
<dbReference type="AlphaFoldDB" id="A0AA35STJ0"/>
<feature type="transmembrane region" description="Helical" evidence="3">
    <location>
        <begin position="114"/>
        <end position="140"/>
    </location>
</feature>
<feature type="transmembrane region" description="Helical" evidence="3">
    <location>
        <begin position="147"/>
        <end position="168"/>
    </location>
</feature>
<name>A0AA35STJ0_GEOBA</name>
<organism evidence="5 6">
    <name type="scientific">Geodia barretti</name>
    <name type="common">Barrett's horny sponge</name>
    <dbReference type="NCBI Taxonomy" id="519541"/>
    <lineage>
        <taxon>Eukaryota</taxon>
        <taxon>Metazoa</taxon>
        <taxon>Porifera</taxon>
        <taxon>Demospongiae</taxon>
        <taxon>Heteroscleromorpha</taxon>
        <taxon>Tetractinellida</taxon>
        <taxon>Astrophorina</taxon>
        <taxon>Geodiidae</taxon>
        <taxon>Geodia</taxon>
    </lineage>
</organism>
<feature type="transmembrane region" description="Helical" evidence="3">
    <location>
        <begin position="52"/>
        <end position="78"/>
    </location>
</feature>
<feature type="transmembrane region" description="Helical" evidence="3">
    <location>
        <begin position="90"/>
        <end position="108"/>
    </location>
</feature>
<evidence type="ECO:0000259" key="4">
    <source>
        <dbReference type="PROSITE" id="PS50850"/>
    </source>
</evidence>
<dbReference type="PANTHER" id="PTHR11360:SF290">
    <property type="entry name" value="MONOCARBOXYLATE MFS PERMEASE"/>
    <property type="match status" value="1"/>
</dbReference>
<feature type="transmembrane region" description="Helical" evidence="3">
    <location>
        <begin position="180"/>
        <end position="199"/>
    </location>
</feature>
<dbReference type="InterPro" id="IPR050327">
    <property type="entry name" value="Proton-linked_MCT"/>
</dbReference>
<dbReference type="PROSITE" id="PS50850">
    <property type="entry name" value="MFS"/>
    <property type="match status" value="1"/>
</dbReference>
<dbReference type="Pfam" id="PF07690">
    <property type="entry name" value="MFS_1"/>
    <property type="match status" value="1"/>
</dbReference>
<dbReference type="GO" id="GO:0022857">
    <property type="term" value="F:transmembrane transporter activity"/>
    <property type="evidence" value="ECO:0007669"/>
    <property type="project" value="InterPro"/>
</dbReference>
<proteinExistence type="predicted"/>
<dbReference type="GO" id="GO:0016020">
    <property type="term" value="C:membrane"/>
    <property type="evidence" value="ECO:0007669"/>
    <property type="project" value="UniProtKB-SubCell"/>
</dbReference>
<keyword evidence="3" id="KW-1133">Transmembrane helix</keyword>
<dbReference type="InterPro" id="IPR011701">
    <property type="entry name" value="MFS"/>
</dbReference>
<feature type="transmembrane region" description="Helical" evidence="3">
    <location>
        <begin position="368"/>
        <end position="390"/>
    </location>
</feature>
<comment type="caution">
    <text evidence="5">The sequence shown here is derived from an EMBL/GenBank/DDBJ whole genome shotgun (WGS) entry which is preliminary data.</text>
</comment>
<feature type="domain" description="Major facilitator superfamily (MFS) profile" evidence="4">
    <location>
        <begin position="21"/>
        <end position="423"/>
    </location>
</feature>
<evidence type="ECO:0000256" key="2">
    <source>
        <dbReference type="SAM" id="MobiDB-lite"/>
    </source>
</evidence>
<comment type="subcellular location">
    <subcellularLocation>
        <location evidence="1">Membrane</location>
        <topology evidence="1">Multi-pass membrane protein</topology>
    </subcellularLocation>
</comment>
<evidence type="ECO:0000313" key="6">
    <source>
        <dbReference type="Proteomes" id="UP001174909"/>
    </source>
</evidence>
<gene>
    <name evidence="5" type="ORF">GBAR_LOCUS19689</name>
</gene>
<feature type="transmembrane region" description="Helical" evidence="3">
    <location>
        <begin position="244"/>
        <end position="270"/>
    </location>
</feature>
<dbReference type="EMBL" id="CASHTH010002769">
    <property type="protein sequence ID" value="CAI8035072.1"/>
    <property type="molecule type" value="Genomic_DNA"/>
</dbReference>
<dbReference type="Proteomes" id="UP001174909">
    <property type="component" value="Unassembled WGS sequence"/>
</dbReference>
<feature type="region of interest" description="Disordered" evidence="2">
    <location>
        <begin position="444"/>
        <end position="470"/>
    </location>
</feature>
<feature type="transmembrane region" description="Helical" evidence="3">
    <location>
        <begin position="276"/>
        <end position="296"/>
    </location>
</feature>
<feature type="transmembrane region" description="Helical" evidence="3">
    <location>
        <begin position="396"/>
        <end position="418"/>
    </location>
</feature>
<keyword evidence="3" id="KW-0472">Membrane</keyword>
<evidence type="ECO:0000313" key="5">
    <source>
        <dbReference type="EMBL" id="CAI8035072.1"/>
    </source>
</evidence>
<protein>
    <submittedName>
        <fullName evidence="5">L-lactate transporter</fullName>
    </submittedName>
</protein>
<dbReference type="Gene3D" id="1.20.1250.20">
    <property type="entry name" value="MFS general substrate transporter like domains"/>
    <property type="match status" value="2"/>
</dbReference>
<keyword evidence="3" id="KW-0812">Transmembrane</keyword>
<evidence type="ECO:0000256" key="1">
    <source>
        <dbReference type="ARBA" id="ARBA00004141"/>
    </source>
</evidence>
<dbReference type="PANTHER" id="PTHR11360">
    <property type="entry name" value="MONOCARBOXYLATE TRANSPORTER"/>
    <property type="match status" value="1"/>
</dbReference>
<dbReference type="InterPro" id="IPR020846">
    <property type="entry name" value="MFS_dom"/>
</dbReference>
<accession>A0AA35STJ0</accession>
<evidence type="ECO:0000256" key="3">
    <source>
        <dbReference type="SAM" id="Phobius"/>
    </source>
</evidence>
<dbReference type="SUPFAM" id="SSF103473">
    <property type="entry name" value="MFS general substrate transporter"/>
    <property type="match status" value="1"/>
</dbReference>
<reference evidence="5" key="1">
    <citation type="submission" date="2023-03" db="EMBL/GenBank/DDBJ databases">
        <authorList>
            <person name="Steffen K."/>
            <person name="Cardenas P."/>
        </authorList>
    </citation>
    <scope>NUCLEOTIDE SEQUENCE</scope>
</reference>